<dbReference type="InterPro" id="IPR010982">
    <property type="entry name" value="Lambda_DNA-bd_dom_sf"/>
</dbReference>
<dbReference type="CDD" id="cd02209">
    <property type="entry name" value="cupin_XRE_C"/>
    <property type="match status" value="1"/>
</dbReference>
<dbReference type="AlphaFoldDB" id="A0A2Z3YUS3"/>
<dbReference type="OrthoDB" id="9814751at2"/>
<dbReference type="SUPFAM" id="SSF51182">
    <property type="entry name" value="RmlC-like cupins"/>
    <property type="match status" value="1"/>
</dbReference>
<sequence length="192" mass="21017">MRSLPLEPENRRIEIGARLRAIRKARYLTIDDVAKVSGLTKGFISRIERDQVSPSLNTLVELCDVLSIQIGSLFEPLEVQVVRAGEGPHLELGGIDAEERLISPRHESRVQVIRSTIGPEGRSGDELYSLSADVELMHVLSGEVDAIFSGDSWRLGPGDTATFKGTEPHSWSVASPGGAEVIWVLVPALWKL</sequence>
<keyword evidence="1" id="KW-0238">DNA-binding</keyword>
<feature type="domain" description="HTH cro/C1-type" evidence="2">
    <location>
        <begin position="19"/>
        <end position="73"/>
    </location>
</feature>
<name>A0A2Z3YUS3_9CORY</name>
<protein>
    <submittedName>
        <fullName evidence="3">HTH-type transcriptional regulator PuuR</fullName>
    </submittedName>
</protein>
<dbReference type="GO" id="GO:0005829">
    <property type="term" value="C:cytosol"/>
    <property type="evidence" value="ECO:0007669"/>
    <property type="project" value="TreeGrafter"/>
</dbReference>
<dbReference type="Proteomes" id="UP000247696">
    <property type="component" value="Chromosome"/>
</dbReference>
<dbReference type="Pfam" id="PF01381">
    <property type="entry name" value="HTH_3"/>
    <property type="match status" value="1"/>
</dbReference>
<accession>A0A2Z3YUS3</accession>
<dbReference type="SUPFAM" id="SSF47413">
    <property type="entry name" value="lambda repressor-like DNA-binding domains"/>
    <property type="match status" value="1"/>
</dbReference>
<dbReference type="EMBL" id="CP024988">
    <property type="protein sequence ID" value="AWT26950.1"/>
    <property type="molecule type" value="Genomic_DNA"/>
</dbReference>
<dbReference type="Pfam" id="PF07883">
    <property type="entry name" value="Cupin_2"/>
    <property type="match status" value="1"/>
</dbReference>
<dbReference type="STRING" id="1737425.GCA_900049755_01142"/>
<dbReference type="PROSITE" id="PS50943">
    <property type="entry name" value="HTH_CROC1"/>
    <property type="match status" value="1"/>
</dbReference>
<proteinExistence type="predicted"/>
<dbReference type="Gene3D" id="2.60.120.10">
    <property type="entry name" value="Jelly Rolls"/>
    <property type="match status" value="1"/>
</dbReference>
<dbReference type="InterPro" id="IPR011051">
    <property type="entry name" value="RmlC_Cupin_sf"/>
</dbReference>
<dbReference type="GO" id="GO:0003700">
    <property type="term" value="F:DNA-binding transcription factor activity"/>
    <property type="evidence" value="ECO:0007669"/>
    <property type="project" value="TreeGrafter"/>
</dbReference>
<dbReference type="Gene3D" id="1.10.260.40">
    <property type="entry name" value="lambda repressor-like DNA-binding domains"/>
    <property type="match status" value="1"/>
</dbReference>
<dbReference type="InterPro" id="IPR050807">
    <property type="entry name" value="TransReg_Diox_bact_type"/>
</dbReference>
<dbReference type="InterPro" id="IPR013096">
    <property type="entry name" value="Cupin_2"/>
</dbReference>
<dbReference type="SMART" id="SM00530">
    <property type="entry name" value="HTH_XRE"/>
    <property type="match status" value="1"/>
</dbReference>
<organism evidence="3 4">
    <name type="scientific">Corynebacterium provencense</name>
    <dbReference type="NCBI Taxonomy" id="1737425"/>
    <lineage>
        <taxon>Bacteria</taxon>
        <taxon>Bacillati</taxon>
        <taxon>Actinomycetota</taxon>
        <taxon>Actinomycetes</taxon>
        <taxon>Mycobacteriales</taxon>
        <taxon>Corynebacteriaceae</taxon>
        <taxon>Corynebacterium</taxon>
    </lineage>
</organism>
<evidence type="ECO:0000256" key="1">
    <source>
        <dbReference type="ARBA" id="ARBA00023125"/>
    </source>
</evidence>
<dbReference type="CDD" id="cd00093">
    <property type="entry name" value="HTH_XRE"/>
    <property type="match status" value="1"/>
</dbReference>
<dbReference type="InterPro" id="IPR014710">
    <property type="entry name" value="RmlC-like_jellyroll"/>
</dbReference>
<evidence type="ECO:0000313" key="4">
    <source>
        <dbReference type="Proteomes" id="UP000247696"/>
    </source>
</evidence>
<dbReference type="KEGG" id="cpre:Csp1_21990"/>
<dbReference type="PANTHER" id="PTHR46797:SF1">
    <property type="entry name" value="METHYLPHOSPHONATE SYNTHASE"/>
    <property type="match status" value="1"/>
</dbReference>
<dbReference type="PANTHER" id="PTHR46797">
    <property type="entry name" value="HTH-TYPE TRANSCRIPTIONAL REGULATOR"/>
    <property type="match status" value="1"/>
</dbReference>
<dbReference type="RefSeq" id="WP_110481966.1">
    <property type="nucleotide sequence ID" value="NZ_CP024988.1"/>
</dbReference>
<dbReference type="GO" id="GO:0003677">
    <property type="term" value="F:DNA binding"/>
    <property type="evidence" value="ECO:0007669"/>
    <property type="project" value="UniProtKB-KW"/>
</dbReference>
<dbReference type="InterPro" id="IPR001387">
    <property type="entry name" value="Cro/C1-type_HTH"/>
</dbReference>
<keyword evidence="4" id="KW-1185">Reference proteome</keyword>
<gene>
    <name evidence="3" type="primary">puuR_2</name>
    <name evidence="3" type="ORF">Csp1_21990</name>
</gene>
<evidence type="ECO:0000313" key="3">
    <source>
        <dbReference type="EMBL" id="AWT26950.1"/>
    </source>
</evidence>
<evidence type="ECO:0000259" key="2">
    <source>
        <dbReference type="PROSITE" id="PS50943"/>
    </source>
</evidence>
<reference evidence="4" key="1">
    <citation type="submission" date="2017-11" db="EMBL/GenBank/DDBJ databases">
        <title>Otitis media/interna in a cat caused by the recently described species Corynebacterium provencense.</title>
        <authorList>
            <person name="Kittl S."/>
            <person name="Brodard I."/>
            <person name="Rychener L."/>
            <person name="Jores J."/>
            <person name="Roosje P."/>
            <person name="Gobeli Brawand S."/>
        </authorList>
    </citation>
    <scope>NUCLEOTIDE SEQUENCE [LARGE SCALE GENOMIC DNA]</scope>
    <source>
        <strain evidence="4">17KM38</strain>
    </source>
</reference>